<dbReference type="AlphaFoldDB" id="A0A7V8NQP2"/>
<proteinExistence type="predicted"/>
<feature type="non-terminal residue" evidence="1">
    <location>
        <position position="192"/>
    </location>
</feature>
<sequence length="192" mass="20557">MSSLPAEVIAGLSSAVPSVRQAAADEAYRLGRATAGIAVSAWWADEELSALLHGPKPTITAGVAVQRENFNRIRIANGTPRLAEVPPDQDAEEFELHFPPDILLDILTTREPGGSGAIAKYLARFGEGLQQVEFLCANVDRATEILKEKFKMAPVYPGTRPGADGTRINFFLVASPDGGKVLIDLYQAATKV</sequence>
<dbReference type="SUPFAM" id="SSF54593">
    <property type="entry name" value="Glyoxalase/Bleomycin resistance protein/Dihydroxybiphenyl dioxygenase"/>
    <property type="match status" value="1"/>
</dbReference>
<dbReference type="Gene3D" id="3.10.180.10">
    <property type="entry name" value="2,3-Dihydroxybiphenyl 1,2-Dioxygenase, domain 1"/>
    <property type="match status" value="1"/>
</dbReference>
<evidence type="ECO:0000313" key="2">
    <source>
        <dbReference type="Proteomes" id="UP000567293"/>
    </source>
</evidence>
<reference evidence="1" key="1">
    <citation type="submission" date="2020-06" db="EMBL/GenBank/DDBJ databases">
        <title>Legume-microbial interactions unlock mineral nutrients during tropical forest succession.</title>
        <authorList>
            <person name="Epihov D.Z."/>
        </authorList>
    </citation>
    <scope>NUCLEOTIDE SEQUENCE [LARGE SCALE GENOMIC DNA]</scope>
    <source>
        <strain evidence="1">Pan2503</strain>
    </source>
</reference>
<dbReference type="EMBL" id="JACDQQ010001190">
    <property type="protein sequence ID" value="MBA0085747.1"/>
    <property type="molecule type" value="Genomic_DNA"/>
</dbReference>
<accession>A0A7V8NQP2</accession>
<protein>
    <recommendedName>
        <fullName evidence="3">VOC domain-containing protein</fullName>
    </recommendedName>
</protein>
<dbReference type="InterPro" id="IPR029068">
    <property type="entry name" value="Glyas_Bleomycin-R_OHBP_Dase"/>
</dbReference>
<name>A0A7V8NQP2_9BACT</name>
<comment type="caution">
    <text evidence="1">The sequence shown here is derived from an EMBL/GenBank/DDBJ whole genome shotgun (WGS) entry which is preliminary data.</text>
</comment>
<gene>
    <name evidence="1" type="ORF">HRJ53_12185</name>
</gene>
<evidence type="ECO:0000313" key="1">
    <source>
        <dbReference type="EMBL" id="MBA0085747.1"/>
    </source>
</evidence>
<dbReference type="Proteomes" id="UP000567293">
    <property type="component" value="Unassembled WGS sequence"/>
</dbReference>
<organism evidence="1 2">
    <name type="scientific">Candidatus Acidiferrum panamense</name>
    <dbReference type="NCBI Taxonomy" id="2741543"/>
    <lineage>
        <taxon>Bacteria</taxon>
        <taxon>Pseudomonadati</taxon>
        <taxon>Acidobacteriota</taxon>
        <taxon>Terriglobia</taxon>
        <taxon>Candidatus Acidiferrales</taxon>
        <taxon>Candidatus Acidiferrum</taxon>
    </lineage>
</organism>
<keyword evidence="2" id="KW-1185">Reference proteome</keyword>
<evidence type="ECO:0008006" key="3">
    <source>
        <dbReference type="Google" id="ProtNLM"/>
    </source>
</evidence>